<dbReference type="GeneID" id="93537282"/>
<dbReference type="RefSeq" id="WP_004346842.1">
    <property type="nucleotide sequence ID" value="NZ_GL586311.1"/>
</dbReference>
<dbReference type="GO" id="GO:0003955">
    <property type="term" value="F:NAD(P)H dehydrogenase (quinone) activity"/>
    <property type="evidence" value="ECO:0007669"/>
    <property type="project" value="TreeGrafter"/>
</dbReference>
<dbReference type="EMBL" id="AEPD01000049">
    <property type="protein sequence ID" value="EFU29345.1"/>
    <property type="molecule type" value="Genomic_DNA"/>
</dbReference>
<gene>
    <name evidence="3" type="primary">kefF</name>
    <name evidence="3" type="ORF">HMPREF6485_2671</name>
</gene>
<proteinExistence type="predicted"/>
<dbReference type="PANTHER" id="PTHR47307:SF1">
    <property type="entry name" value="GLUTATHIONE-REGULATED POTASSIUM-EFFLUX SYSTEM ANCILLARY PROTEIN KEFG"/>
    <property type="match status" value="1"/>
</dbReference>
<feature type="domain" description="Flavodoxin-like fold" evidence="2">
    <location>
        <begin position="1"/>
        <end position="171"/>
    </location>
</feature>
<dbReference type="GO" id="GO:0010181">
    <property type="term" value="F:FMN binding"/>
    <property type="evidence" value="ECO:0007669"/>
    <property type="project" value="TreeGrafter"/>
</dbReference>
<evidence type="ECO:0000313" key="4">
    <source>
        <dbReference type="Proteomes" id="UP000003112"/>
    </source>
</evidence>
<dbReference type="Proteomes" id="UP000003112">
    <property type="component" value="Unassembled WGS sequence"/>
</dbReference>
<comment type="caution">
    <text evidence="3">The sequence shown here is derived from an EMBL/GenBank/DDBJ whole genome shotgun (WGS) entry which is preliminary data.</text>
</comment>
<sequence>MNILIISGHNDLNNSVANAAILDETARQLPEAEVRKLDALYPDYRINVEAEQEALRKADLIVWQFPFYWYSLPALMKKWLDEVFVHGFAHGSTAVLGGKKFLVSFTTGAPAEFYTGKEGSVGDIHHMIEMFSATAMLCRLDYQGAMWLNGVSYANRQTEEAIRQQQAEARKYAGKLIARIKEINRQGLISCPNTDTKSGCTCDTTIVSTGASAFFVPSALWSLKSG</sequence>
<evidence type="ECO:0000313" key="3">
    <source>
        <dbReference type="EMBL" id="EFU29345.1"/>
    </source>
</evidence>
<dbReference type="InterPro" id="IPR003680">
    <property type="entry name" value="Flavodoxin_fold"/>
</dbReference>
<dbReference type="InterPro" id="IPR046980">
    <property type="entry name" value="KefG/KefF"/>
</dbReference>
<dbReference type="SUPFAM" id="SSF52218">
    <property type="entry name" value="Flavoproteins"/>
    <property type="match status" value="1"/>
</dbReference>
<accession>E6KAN5</accession>
<evidence type="ECO:0000256" key="1">
    <source>
        <dbReference type="ARBA" id="ARBA00023002"/>
    </source>
</evidence>
<organism evidence="3 4">
    <name type="scientific">Segatella buccae ATCC 33574</name>
    <dbReference type="NCBI Taxonomy" id="873513"/>
    <lineage>
        <taxon>Bacteria</taxon>
        <taxon>Pseudomonadati</taxon>
        <taxon>Bacteroidota</taxon>
        <taxon>Bacteroidia</taxon>
        <taxon>Bacteroidales</taxon>
        <taxon>Prevotellaceae</taxon>
        <taxon>Segatella</taxon>
    </lineage>
</organism>
<dbReference type="InterPro" id="IPR029039">
    <property type="entry name" value="Flavoprotein-like_sf"/>
</dbReference>
<keyword evidence="4" id="KW-1185">Reference proteome</keyword>
<reference evidence="3 4" key="1">
    <citation type="submission" date="2010-10" db="EMBL/GenBank/DDBJ databases">
        <authorList>
            <person name="Muzny D."/>
            <person name="Qin X."/>
            <person name="Deng J."/>
            <person name="Jiang H."/>
            <person name="Liu Y."/>
            <person name="Qu J."/>
            <person name="Song X.-Z."/>
            <person name="Zhang L."/>
            <person name="Thornton R."/>
            <person name="Coyle M."/>
            <person name="Francisco L."/>
            <person name="Jackson L."/>
            <person name="Javaid M."/>
            <person name="Korchina V."/>
            <person name="Kovar C."/>
            <person name="Mata R."/>
            <person name="Mathew T."/>
            <person name="Ngo R."/>
            <person name="Nguyen L."/>
            <person name="Nguyen N."/>
            <person name="Okwuonu G."/>
            <person name="Ongeri F."/>
            <person name="Pham C."/>
            <person name="Simmons D."/>
            <person name="Wilczek-Boney K."/>
            <person name="Hale W."/>
            <person name="Jakkamsetti A."/>
            <person name="Pham P."/>
            <person name="Ruth R."/>
            <person name="San Lucas F."/>
            <person name="Warren J."/>
            <person name="Zhang J."/>
            <person name="Zhao Z."/>
            <person name="Zhou C."/>
            <person name="Zhu D."/>
            <person name="Lee S."/>
            <person name="Bess C."/>
            <person name="Blankenburg K."/>
            <person name="Forbes L."/>
            <person name="Fu Q."/>
            <person name="Gubbala S."/>
            <person name="Hirani K."/>
            <person name="Jayaseelan J.C."/>
            <person name="Lara F."/>
            <person name="Munidasa M."/>
            <person name="Palculict T."/>
            <person name="Patil S."/>
            <person name="Pu L.-L."/>
            <person name="Saada N."/>
            <person name="Tang L."/>
            <person name="Weissenberger G."/>
            <person name="Zhu Y."/>
            <person name="Hemphill L."/>
            <person name="Shang Y."/>
            <person name="Youmans B."/>
            <person name="Ayvaz T."/>
            <person name="Ross M."/>
            <person name="Santibanez J."/>
            <person name="Aqrawi P."/>
            <person name="Gross S."/>
            <person name="Joshi V."/>
            <person name="Fowler G."/>
            <person name="Nazareth L."/>
            <person name="Reid J."/>
            <person name="Worley K."/>
            <person name="Petrosino J."/>
            <person name="Highlander S."/>
            <person name="Gibbs R."/>
        </authorList>
    </citation>
    <scope>NUCLEOTIDE SEQUENCE [LARGE SCALE GENOMIC DNA]</scope>
    <source>
        <strain evidence="3 4">ATCC 33574</strain>
    </source>
</reference>
<dbReference type="eggNOG" id="COG2249">
    <property type="taxonomic scope" value="Bacteria"/>
</dbReference>
<dbReference type="PANTHER" id="PTHR47307">
    <property type="entry name" value="GLUTATHIONE-REGULATED POTASSIUM-EFFLUX SYSTEM ANCILLARY PROTEIN KEFG"/>
    <property type="match status" value="1"/>
</dbReference>
<dbReference type="Pfam" id="PF02525">
    <property type="entry name" value="Flavodoxin_2"/>
    <property type="match status" value="1"/>
</dbReference>
<dbReference type="AlphaFoldDB" id="E6KAN5"/>
<dbReference type="GO" id="GO:0009055">
    <property type="term" value="F:electron transfer activity"/>
    <property type="evidence" value="ECO:0007669"/>
    <property type="project" value="TreeGrafter"/>
</dbReference>
<dbReference type="HOGENOM" id="CLU_058643_0_2_10"/>
<dbReference type="Gene3D" id="3.40.50.360">
    <property type="match status" value="1"/>
</dbReference>
<evidence type="ECO:0000259" key="2">
    <source>
        <dbReference type="Pfam" id="PF02525"/>
    </source>
</evidence>
<dbReference type="STRING" id="873513.HMPREF6485_2671"/>
<keyword evidence="1" id="KW-0560">Oxidoreductase</keyword>
<protein>
    <submittedName>
        <fullName evidence="3">Flavodoxin-like protein</fullName>
    </submittedName>
</protein>
<name>E6KAN5_9BACT</name>